<name>U4QYM5_9FIRM</name>
<comment type="caution">
    <text evidence="2">The sequence shown here is derived from an EMBL/GenBank/DDBJ whole genome shotgun (WGS) entry which is preliminary data.</text>
</comment>
<dbReference type="OrthoDB" id="2083357at2"/>
<organism evidence="2 3">
    <name type="scientific">Ruminiclostridium papyrosolvens C7</name>
    <dbReference type="NCBI Taxonomy" id="1330534"/>
    <lineage>
        <taxon>Bacteria</taxon>
        <taxon>Bacillati</taxon>
        <taxon>Bacillota</taxon>
        <taxon>Clostridia</taxon>
        <taxon>Eubacteriales</taxon>
        <taxon>Oscillospiraceae</taxon>
        <taxon>Ruminiclostridium</taxon>
    </lineage>
</organism>
<dbReference type="Pfam" id="PF09992">
    <property type="entry name" value="NAGPA"/>
    <property type="match status" value="1"/>
</dbReference>
<protein>
    <recommendedName>
        <fullName evidence="1">Phosphodiester glycosidase domain-containing protein</fullName>
    </recommendedName>
</protein>
<evidence type="ECO:0000259" key="1">
    <source>
        <dbReference type="Pfam" id="PF09992"/>
    </source>
</evidence>
<dbReference type="AlphaFoldDB" id="U4QYM5"/>
<dbReference type="RefSeq" id="WP_020816570.1">
    <property type="nucleotide sequence ID" value="NZ_ATAY01000085.1"/>
</dbReference>
<dbReference type="EMBL" id="ATAY01000085">
    <property type="protein sequence ID" value="EPR09611.1"/>
    <property type="molecule type" value="Genomic_DNA"/>
</dbReference>
<evidence type="ECO:0000313" key="3">
    <source>
        <dbReference type="Proteomes" id="UP000016860"/>
    </source>
</evidence>
<proteinExistence type="predicted"/>
<dbReference type="PATRIC" id="fig|1330534.3.peg.3111"/>
<accession>U4QYM5</accession>
<evidence type="ECO:0000313" key="2">
    <source>
        <dbReference type="EMBL" id="EPR09611.1"/>
    </source>
</evidence>
<dbReference type="InterPro" id="IPR018711">
    <property type="entry name" value="NAGPA"/>
</dbReference>
<feature type="domain" description="Phosphodiester glycosidase" evidence="1">
    <location>
        <begin position="71"/>
        <end position="261"/>
    </location>
</feature>
<gene>
    <name evidence="2" type="ORF">L323_15710</name>
</gene>
<dbReference type="Proteomes" id="UP000016860">
    <property type="component" value="Unassembled WGS sequence"/>
</dbReference>
<sequence>MGYGTLSSAIVNHYNKRSYTLGGTTYSGISIFKTNPSTQTIAPAVRTDGTKQHLVDMVPPGVTSSKVIAKTNASVMGGYYESGQAFMGIYYVNGTLYKSGAQVTYSSTSMQNLGPRDFPCFCLRNNGTVTIKWPTTSDIKATVEACSVIIAASNPLVYEGSSVFESAIKAADGIQIANWSNLNDDTCHYNDKNCNYSGKSLYRRTFIGHKSDGSFLLVCSDAEMDLRVGAKLMVDLECDFACNLDGSSATQMRVTSGYTNGNAAGRVTSDNGDDYFYGTAICAYIK</sequence>
<reference evidence="2 3" key="1">
    <citation type="journal article" date="2013" name="Genome Announc.">
        <title>Draft Genome Sequence of the Cellulolytic Bacterium Clostridium papyrosolvens C7 (ATCC 700395).</title>
        <authorList>
            <person name="Zepeda V."/>
            <person name="Dassa B."/>
            <person name="Borovok I."/>
            <person name="Lamed R."/>
            <person name="Bayer E.A."/>
            <person name="Cate J.H."/>
        </authorList>
    </citation>
    <scope>NUCLEOTIDE SEQUENCE [LARGE SCALE GENOMIC DNA]</scope>
    <source>
        <strain evidence="2 3">C7</strain>
    </source>
</reference>